<comment type="caution">
    <text evidence="2">The sequence shown here is derived from an EMBL/GenBank/DDBJ whole genome shotgun (WGS) entry which is preliminary data.</text>
</comment>
<evidence type="ECO:0000256" key="1">
    <source>
        <dbReference type="SAM" id="MobiDB-lite"/>
    </source>
</evidence>
<sequence length="112" mass="12620">MEKLLRRKERLEKQCAMNRVYVPLSHSTEVGSLQLPMPKEVKTKSLVSRKDSAVTNNLPSNWTGDEGEGEPLGTRVFYPHLLDEKRMGGEAQDEDLKWKKKKLPSGVVDNGG</sequence>
<proteinExistence type="predicted"/>
<protein>
    <submittedName>
        <fullName evidence="2">Uncharacterized protein</fullName>
    </submittedName>
</protein>
<dbReference type="Proteomes" id="UP001054837">
    <property type="component" value="Unassembled WGS sequence"/>
</dbReference>
<dbReference type="AlphaFoldDB" id="A0AAV4WPX7"/>
<dbReference type="EMBL" id="BPLQ01014945">
    <property type="protein sequence ID" value="GIY84647.1"/>
    <property type="molecule type" value="Genomic_DNA"/>
</dbReference>
<evidence type="ECO:0000313" key="2">
    <source>
        <dbReference type="EMBL" id="GIY84647.1"/>
    </source>
</evidence>
<organism evidence="2 3">
    <name type="scientific">Caerostris darwini</name>
    <dbReference type="NCBI Taxonomy" id="1538125"/>
    <lineage>
        <taxon>Eukaryota</taxon>
        <taxon>Metazoa</taxon>
        <taxon>Ecdysozoa</taxon>
        <taxon>Arthropoda</taxon>
        <taxon>Chelicerata</taxon>
        <taxon>Arachnida</taxon>
        <taxon>Araneae</taxon>
        <taxon>Araneomorphae</taxon>
        <taxon>Entelegynae</taxon>
        <taxon>Araneoidea</taxon>
        <taxon>Araneidae</taxon>
        <taxon>Caerostris</taxon>
    </lineage>
</organism>
<keyword evidence="3" id="KW-1185">Reference proteome</keyword>
<accession>A0AAV4WPX7</accession>
<gene>
    <name evidence="2" type="ORF">CDAR_466241</name>
</gene>
<evidence type="ECO:0000313" key="3">
    <source>
        <dbReference type="Proteomes" id="UP001054837"/>
    </source>
</evidence>
<reference evidence="2 3" key="1">
    <citation type="submission" date="2021-06" db="EMBL/GenBank/DDBJ databases">
        <title>Caerostris darwini draft genome.</title>
        <authorList>
            <person name="Kono N."/>
            <person name="Arakawa K."/>
        </authorList>
    </citation>
    <scope>NUCLEOTIDE SEQUENCE [LARGE SCALE GENOMIC DNA]</scope>
</reference>
<name>A0AAV4WPX7_9ARAC</name>
<feature type="compositionally biased region" description="Polar residues" evidence="1">
    <location>
        <begin position="53"/>
        <end position="63"/>
    </location>
</feature>
<feature type="region of interest" description="Disordered" evidence="1">
    <location>
        <begin position="88"/>
        <end position="112"/>
    </location>
</feature>
<feature type="region of interest" description="Disordered" evidence="1">
    <location>
        <begin position="44"/>
        <end position="73"/>
    </location>
</feature>